<dbReference type="AlphaFoldDB" id="A0A7Y9UL53"/>
<keyword evidence="2 5" id="KW-0808">Transferase</keyword>
<reference evidence="5 6" key="1">
    <citation type="submission" date="2020-07" db="EMBL/GenBank/DDBJ databases">
        <title>Sequencing the genomes of 1000 actinobacteria strains.</title>
        <authorList>
            <person name="Klenk H.-P."/>
        </authorList>
    </citation>
    <scope>NUCLEOTIDE SEQUENCE [LARGE SCALE GENOMIC DNA]</scope>
    <source>
        <strain evidence="5 6">DSM 24552</strain>
    </source>
</reference>
<keyword evidence="1" id="KW-0328">Glycosyltransferase</keyword>
<dbReference type="InterPro" id="IPR050194">
    <property type="entry name" value="Glycosyltransferase_grp1"/>
</dbReference>
<protein>
    <submittedName>
        <fullName evidence="5">Glycosyltransferase involved in cell wall biosynthesis</fullName>
    </submittedName>
</protein>
<evidence type="ECO:0000256" key="2">
    <source>
        <dbReference type="ARBA" id="ARBA00022679"/>
    </source>
</evidence>
<keyword evidence="6" id="KW-1185">Reference proteome</keyword>
<feature type="domain" description="Glycosyl transferase family 1" evidence="3">
    <location>
        <begin position="123"/>
        <end position="273"/>
    </location>
</feature>
<dbReference type="EMBL" id="JACCAC010000001">
    <property type="protein sequence ID" value="NYG54702.1"/>
    <property type="molecule type" value="Genomic_DNA"/>
</dbReference>
<gene>
    <name evidence="5" type="ORF">BJ989_001006</name>
</gene>
<dbReference type="GO" id="GO:1901137">
    <property type="term" value="P:carbohydrate derivative biosynthetic process"/>
    <property type="evidence" value="ECO:0007669"/>
    <property type="project" value="UniProtKB-ARBA"/>
</dbReference>
<proteinExistence type="predicted"/>
<feature type="domain" description="Glycosyltransferase subfamily 4-like N-terminal" evidence="4">
    <location>
        <begin position="4"/>
        <end position="107"/>
    </location>
</feature>
<dbReference type="GO" id="GO:0016757">
    <property type="term" value="F:glycosyltransferase activity"/>
    <property type="evidence" value="ECO:0007669"/>
    <property type="project" value="UniProtKB-KW"/>
</dbReference>
<dbReference type="InterPro" id="IPR028098">
    <property type="entry name" value="Glyco_trans_4-like_N"/>
</dbReference>
<dbReference type="InterPro" id="IPR001296">
    <property type="entry name" value="Glyco_trans_1"/>
</dbReference>
<evidence type="ECO:0000313" key="5">
    <source>
        <dbReference type="EMBL" id="NYG54702.1"/>
    </source>
</evidence>
<dbReference type="Pfam" id="PF00534">
    <property type="entry name" value="Glycos_transf_1"/>
    <property type="match status" value="1"/>
</dbReference>
<dbReference type="SUPFAM" id="SSF53756">
    <property type="entry name" value="UDP-Glycosyltransferase/glycogen phosphorylase"/>
    <property type="match status" value="1"/>
</dbReference>
<accession>A0A7Y9UL53</accession>
<evidence type="ECO:0000259" key="4">
    <source>
        <dbReference type="Pfam" id="PF13439"/>
    </source>
</evidence>
<organism evidence="5 6">
    <name type="scientific">Nocardioides perillae</name>
    <dbReference type="NCBI Taxonomy" id="1119534"/>
    <lineage>
        <taxon>Bacteria</taxon>
        <taxon>Bacillati</taxon>
        <taxon>Actinomycetota</taxon>
        <taxon>Actinomycetes</taxon>
        <taxon>Propionibacteriales</taxon>
        <taxon>Nocardioidaceae</taxon>
        <taxon>Nocardioides</taxon>
    </lineage>
</organism>
<dbReference type="Pfam" id="PF13439">
    <property type="entry name" value="Glyco_transf_4"/>
    <property type="match status" value="1"/>
</dbReference>
<dbReference type="Gene3D" id="3.40.50.2000">
    <property type="entry name" value="Glycogen Phosphorylase B"/>
    <property type="match status" value="2"/>
</dbReference>
<sequence length="298" mass="32634">MLSLFVAVRYRQVVQRQAYDVVHVHTERMALAVGLHQRPLKLPTLVSLHAADSTPQIVRVHCKRRRLARALGNADHVVLVGDVLKRYFGPCLNPASTTTLHNGFKLEKDSGPDPTRWQGAMRLVSVSRLFEGKGLHLVLQALAQLRPGLDWTYEVIGSGPEESRLQTLAAQLGVADRVTFLGPLPHEVVMKRLASAEVFVLPSFYEAFGVAHLEAMAAGCLTIGVDGQGPSEFIESGRTGYLVPPRDVDSIVEVLRAVIADPDSSRLIAEAGQRTARSEKTWDAHARALETIYAGLIN</sequence>
<evidence type="ECO:0000256" key="1">
    <source>
        <dbReference type="ARBA" id="ARBA00022676"/>
    </source>
</evidence>
<dbReference type="PANTHER" id="PTHR45947">
    <property type="entry name" value="SULFOQUINOVOSYL TRANSFERASE SQD2"/>
    <property type="match status" value="1"/>
</dbReference>
<evidence type="ECO:0000259" key="3">
    <source>
        <dbReference type="Pfam" id="PF00534"/>
    </source>
</evidence>
<name>A0A7Y9UL53_9ACTN</name>
<evidence type="ECO:0000313" key="6">
    <source>
        <dbReference type="Proteomes" id="UP000544110"/>
    </source>
</evidence>
<dbReference type="CDD" id="cd03801">
    <property type="entry name" value="GT4_PimA-like"/>
    <property type="match status" value="1"/>
</dbReference>
<dbReference type="PANTHER" id="PTHR45947:SF14">
    <property type="entry name" value="SLL1723 PROTEIN"/>
    <property type="match status" value="1"/>
</dbReference>
<dbReference type="Proteomes" id="UP000544110">
    <property type="component" value="Unassembled WGS sequence"/>
</dbReference>
<comment type="caution">
    <text evidence="5">The sequence shown here is derived from an EMBL/GenBank/DDBJ whole genome shotgun (WGS) entry which is preliminary data.</text>
</comment>